<dbReference type="AlphaFoldDB" id="Q7UU61"/>
<dbReference type="STRING" id="243090.RB3490"/>
<dbReference type="EnsemblBacteria" id="CAD73223">
    <property type="protein sequence ID" value="CAD73223"/>
    <property type="gene ID" value="RB3490"/>
</dbReference>
<proteinExistence type="predicted"/>
<feature type="region of interest" description="Disordered" evidence="1">
    <location>
        <begin position="26"/>
        <end position="46"/>
    </location>
</feature>
<gene>
    <name evidence="2" type="ordered locus">RB3490</name>
</gene>
<evidence type="ECO:0000313" key="2">
    <source>
        <dbReference type="EMBL" id="CAD73223.1"/>
    </source>
</evidence>
<dbReference type="HOGENOM" id="CLU_2864847_0_0_0"/>
<protein>
    <submittedName>
        <fullName evidence="2">Uncharacterized protein</fullName>
    </submittedName>
</protein>
<name>Q7UU61_RHOBA</name>
<dbReference type="KEGG" id="rba:RB3490"/>
<evidence type="ECO:0000313" key="3">
    <source>
        <dbReference type="Proteomes" id="UP000001025"/>
    </source>
</evidence>
<reference evidence="2 3" key="1">
    <citation type="journal article" date="2003" name="Proc. Natl. Acad. Sci. U.S.A.">
        <title>Complete genome sequence of the marine planctomycete Pirellula sp. strain 1.</title>
        <authorList>
            <person name="Gloeckner F.O."/>
            <person name="Kube M."/>
            <person name="Bauer M."/>
            <person name="Teeling H."/>
            <person name="Lombardot T."/>
            <person name="Ludwig W."/>
            <person name="Gade D."/>
            <person name="Beck A."/>
            <person name="Borzym K."/>
            <person name="Heitmann K."/>
            <person name="Rabus R."/>
            <person name="Schlesner H."/>
            <person name="Amann R."/>
            <person name="Reinhardt R."/>
        </authorList>
    </citation>
    <scope>NUCLEOTIDE SEQUENCE [LARGE SCALE GENOMIC DNA]</scope>
    <source>
        <strain evidence="3">DSM 10527 / NCIMB 13988 / SH1</strain>
    </source>
</reference>
<evidence type="ECO:0000256" key="1">
    <source>
        <dbReference type="SAM" id="MobiDB-lite"/>
    </source>
</evidence>
<dbReference type="InParanoid" id="Q7UU61"/>
<dbReference type="Proteomes" id="UP000001025">
    <property type="component" value="Chromosome"/>
</dbReference>
<keyword evidence="3" id="KW-1185">Reference proteome</keyword>
<accession>Q7UU61</accession>
<sequence length="64" mass="7464">MMRQEVRFVLRMARFRPLNTGRPLLGEATKRCGNEGSQSSGKDPPKRLSFCAESLRFYSIRRSW</sequence>
<dbReference type="EMBL" id="BX294138">
    <property type="protein sequence ID" value="CAD73223.1"/>
    <property type="molecule type" value="Genomic_DNA"/>
</dbReference>
<organism evidence="2 3">
    <name type="scientific">Rhodopirellula baltica (strain DSM 10527 / NCIMB 13988 / SH1)</name>
    <dbReference type="NCBI Taxonomy" id="243090"/>
    <lineage>
        <taxon>Bacteria</taxon>
        <taxon>Pseudomonadati</taxon>
        <taxon>Planctomycetota</taxon>
        <taxon>Planctomycetia</taxon>
        <taxon>Pirellulales</taxon>
        <taxon>Pirellulaceae</taxon>
        <taxon>Rhodopirellula</taxon>
    </lineage>
</organism>